<reference evidence="1" key="1">
    <citation type="submission" date="2021-10" db="EMBL/GenBank/DDBJ databases">
        <title>Tropical sea cucumber genome reveals ecological adaptation and Cuvierian tubules defense mechanism.</title>
        <authorList>
            <person name="Chen T."/>
        </authorList>
    </citation>
    <scope>NUCLEOTIDE SEQUENCE</scope>
    <source>
        <strain evidence="1">Nanhai2018</strain>
        <tissue evidence="1">Muscle</tissue>
    </source>
</reference>
<accession>A0A9Q1H1M3</accession>
<organism evidence="1 2">
    <name type="scientific">Holothuria leucospilota</name>
    <name type="common">Black long sea cucumber</name>
    <name type="synonym">Mertensiothuria leucospilota</name>
    <dbReference type="NCBI Taxonomy" id="206669"/>
    <lineage>
        <taxon>Eukaryota</taxon>
        <taxon>Metazoa</taxon>
        <taxon>Echinodermata</taxon>
        <taxon>Eleutherozoa</taxon>
        <taxon>Echinozoa</taxon>
        <taxon>Holothuroidea</taxon>
        <taxon>Aspidochirotacea</taxon>
        <taxon>Aspidochirotida</taxon>
        <taxon>Holothuriidae</taxon>
        <taxon>Holothuria</taxon>
    </lineage>
</organism>
<dbReference type="EMBL" id="JAIZAY010000013">
    <property type="protein sequence ID" value="KAJ8030194.1"/>
    <property type="molecule type" value="Genomic_DNA"/>
</dbReference>
<name>A0A9Q1H1M3_HOLLE</name>
<dbReference type="AlphaFoldDB" id="A0A9Q1H1M3"/>
<comment type="caution">
    <text evidence="1">The sequence shown here is derived from an EMBL/GenBank/DDBJ whole genome shotgun (WGS) entry which is preliminary data.</text>
</comment>
<protein>
    <submittedName>
        <fullName evidence="1">Uncharacterized protein</fullName>
    </submittedName>
</protein>
<evidence type="ECO:0000313" key="2">
    <source>
        <dbReference type="Proteomes" id="UP001152320"/>
    </source>
</evidence>
<evidence type="ECO:0000313" key="1">
    <source>
        <dbReference type="EMBL" id="KAJ8030194.1"/>
    </source>
</evidence>
<gene>
    <name evidence="1" type="ORF">HOLleu_26528</name>
</gene>
<dbReference type="Proteomes" id="UP001152320">
    <property type="component" value="Chromosome 13"/>
</dbReference>
<sequence>MREMAVGLCYFNGHLLRGITAIRKGPTAMTVGAVRLFRVLLAYMQHGLRGCGQIGFRLVSASTCLNYTHTTRFQARKKHSYTLSVLFYFFV</sequence>
<keyword evidence="2" id="KW-1185">Reference proteome</keyword>
<proteinExistence type="predicted"/>